<evidence type="ECO:0000256" key="1">
    <source>
        <dbReference type="SAM" id="Phobius"/>
    </source>
</evidence>
<dbReference type="InterPro" id="IPR036390">
    <property type="entry name" value="WH_DNA-bd_sf"/>
</dbReference>
<comment type="caution">
    <text evidence="2">The sequence shown here is derived from an EMBL/GenBank/DDBJ whole genome shotgun (WGS) entry which is preliminary data.</text>
</comment>
<organism evidence="2 3">
    <name type="scientific">Segatella copri</name>
    <dbReference type="NCBI Taxonomy" id="165179"/>
    <lineage>
        <taxon>Bacteria</taxon>
        <taxon>Pseudomonadati</taxon>
        <taxon>Bacteroidota</taxon>
        <taxon>Bacteroidia</taxon>
        <taxon>Bacteroidales</taxon>
        <taxon>Prevotellaceae</taxon>
        <taxon>Segatella</taxon>
    </lineage>
</organism>
<proteinExistence type="predicted"/>
<keyword evidence="1" id="KW-1133">Transmembrane helix</keyword>
<sequence>MQSTESENIPTLVLQNAYLRVQRYNIILEYSTEYILKNLIYFIVSVGIQNIITTFAHNLYIMIMSKNNEYIKNAANYVASVLEDNIVAKPVCKSVQDILPVSVVGNFELYNGRILGKDILFAFIEDGNVIAPAQTKKQLDIIQRKTGMVAILVSEHLYSYNINRLVAQKVNFIVPNKQMFIPSLLLDLKSINTIGGEDKKDAITPLTQCLLLYHLEIESISGKTSYELADMLAVSYASVNRALRWLVSKDLIRLEGAKTKTIQIDFSNRELWDKALPLLVSPIEKVYYTDALLEGQMMSGMNALASYTMLNEENKQCLAMPKNDFKALNVAVDKQFGQNEIQVWKYNPQILSSTGVVDKLSLYLSLKDNEDERIQIELERLISEMPW</sequence>
<dbReference type="Proteomes" id="UP000285236">
    <property type="component" value="Unassembled WGS sequence"/>
</dbReference>
<reference evidence="2 3" key="1">
    <citation type="submission" date="2018-08" db="EMBL/GenBank/DDBJ databases">
        <title>A genome reference for cultivated species of the human gut microbiota.</title>
        <authorList>
            <person name="Zou Y."/>
            <person name="Xue W."/>
            <person name="Luo G."/>
        </authorList>
    </citation>
    <scope>NUCLEOTIDE SEQUENCE [LARGE SCALE GENOMIC DNA]</scope>
    <source>
        <strain evidence="2 3">AF15-25</strain>
    </source>
</reference>
<feature type="transmembrane region" description="Helical" evidence="1">
    <location>
        <begin position="39"/>
        <end position="63"/>
    </location>
</feature>
<dbReference type="SUPFAM" id="SSF46785">
    <property type="entry name" value="Winged helix' DNA-binding domain"/>
    <property type="match status" value="1"/>
</dbReference>
<dbReference type="EMBL" id="QRYP01000078">
    <property type="protein sequence ID" value="RGU89402.1"/>
    <property type="molecule type" value="Genomic_DNA"/>
</dbReference>
<protein>
    <recommendedName>
        <fullName evidence="4">MarR family transcriptional regulator</fullName>
    </recommendedName>
</protein>
<accession>A0AA92TP56</accession>
<dbReference type="AlphaFoldDB" id="A0AA92TP56"/>
<evidence type="ECO:0000313" key="2">
    <source>
        <dbReference type="EMBL" id="RGU89402.1"/>
    </source>
</evidence>
<evidence type="ECO:0000313" key="3">
    <source>
        <dbReference type="Proteomes" id="UP000285236"/>
    </source>
</evidence>
<keyword evidence="1" id="KW-0812">Transmembrane</keyword>
<name>A0AA92TP56_9BACT</name>
<gene>
    <name evidence="2" type="ORF">DWW35_15180</name>
</gene>
<keyword evidence="1" id="KW-0472">Membrane</keyword>
<evidence type="ECO:0008006" key="4">
    <source>
        <dbReference type="Google" id="ProtNLM"/>
    </source>
</evidence>